<keyword evidence="3" id="KW-1185">Reference proteome</keyword>
<name>A0A022QBN0_ERYGU</name>
<evidence type="ECO:0000313" key="3">
    <source>
        <dbReference type="Proteomes" id="UP000030748"/>
    </source>
</evidence>
<sequence length="159" mass="17968">MECRKFEITLISANNLENVRMLCKMKVHARVSIGGSSPETEKRTPTDKHGEVNPAWNFTMRYTISETMLENYNSMLVVKLYCKRKMGDRYVGEIHTPMKELFEYAKNGGAGTNAAVLTLPVQKGCVNSQGALRFSYRFGERVSIDKLLLAECVSSWSLC</sequence>
<dbReference type="Proteomes" id="UP000030748">
    <property type="component" value="Unassembled WGS sequence"/>
</dbReference>
<dbReference type="OMA" id="SIAGWSM"/>
<gene>
    <name evidence="2" type="ORF">MIMGU_mgv1a015398mg</name>
</gene>
<dbReference type="PANTHER" id="PTHR32246">
    <property type="entry name" value="INGRESSION PROTEIN FIC1"/>
    <property type="match status" value="1"/>
</dbReference>
<dbReference type="Pfam" id="PF00168">
    <property type="entry name" value="C2"/>
    <property type="match status" value="1"/>
</dbReference>
<dbReference type="SUPFAM" id="SSF49562">
    <property type="entry name" value="C2 domain (Calcium/lipid-binding domain, CaLB)"/>
    <property type="match status" value="1"/>
</dbReference>
<evidence type="ECO:0000259" key="1">
    <source>
        <dbReference type="PROSITE" id="PS50004"/>
    </source>
</evidence>
<dbReference type="InterPro" id="IPR044750">
    <property type="entry name" value="C2_SRC2/BAP"/>
</dbReference>
<accession>A0A022QBN0</accession>
<dbReference type="eggNOG" id="ENOG502S1I4">
    <property type="taxonomic scope" value="Eukaryota"/>
</dbReference>
<dbReference type="PANTHER" id="PTHR32246:SF22">
    <property type="entry name" value="C2 DOMAIN-CONTAINING PROTEIN"/>
    <property type="match status" value="1"/>
</dbReference>
<dbReference type="PhylomeDB" id="A0A022QBN0"/>
<protein>
    <recommendedName>
        <fullName evidence="1">C2 domain-containing protein</fullName>
    </recommendedName>
</protein>
<dbReference type="Gene3D" id="2.60.40.150">
    <property type="entry name" value="C2 domain"/>
    <property type="match status" value="1"/>
</dbReference>
<dbReference type="PROSITE" id="PS50004">
    <property type="entry name" value="C2"/>
    <property type="match status" value="1"/>
</dbReference>
<dbReference type="SMART" id="SM00239">
    <property type="entry name" value="C2"/>
    <property type="match status" value="1"/>
</dbReference>
<dbReference type="STRING" id="4155.A0A022QBN0"/>
<proteinExistence type="predicted"/>
<feature type="domain" description="C2" evidence="1">
    <location>
        <begin position="1"/>
        <end position="113"/>
    </location>
</feature>
<dbReference type="InterPro" id="IPR000008">
    <property type="entry name" value="C2_dom"/>
</dbReference>
<dbReference type="KEGG" id="egt:105972931"/>
<dbReference type="AlphaFoldDB" id="A0A022QBN0"/>
<reference evidence="2 3" key="1">
    <citation type="journal article" date="2013" name="Proc. Natl. Acad. Sci. U.S.A.">
        <title>Fine-scale variation in meiotic recombination in Mimulus inferred from population shotgun sequencing.</title>
        <authorList>
            <person name="Hellsten U."/>
            <person name="Wright K.M."/>
            <person name="Jenkins J."/>
            <person name="Shu S."/>
            <person name="Yuan Y."/>
            <person name="Wessler S.R."/>
            <person name="Schmutz J."/>
            <person name="Willis J.H."/>
            <person name="Rokhsar D.S."/>
        </authorList>
    </citation>
    <scope>NUCLEOTIDE SEQUENCE [LARGE SCALE GENOMIC DNA]</scope>
    <source>
        <strain evidence="3">cv. DUN x IM62</strain>
    </source>
</reference>
<dbReference type="OrthoDB" id="270970at2759"/>
<dbReference type="EMBL" id="KI632147">
    <property type="protein sequence ID" value="EYU23910.1"/>
    <property type="molecule type" value="Genomic_DNA"/>
</dbReference>
<dbReference type="InterPro" id="IPR035892">
    <property type="entry name" value="C2_domain_sf"/>
</dbReference>
<organism evidence="2 3">
    <name type="scientific">Erythranthe guttata</name>
    <name type="common">Yellow monkey flower</name>
    <name type="synonym">Mimulus guttatus</name>
    <dbReference type="NCBI Taxonomy" id="4155"/>
    <lineage>
        <taxon>Eukaryota</taxon>
        <taxon>Viridiplantae</taxon>
        <taxon>Streptophyta</taxon>
        <taxon>Embryophyta</taxon>
        <taxon>Tracheophyta</taxon>
        <taxon>Spermatophyta</taxon>
        <taxon>Magnoliopsida</taxon>
        <taxon>eudicotyledons</taxon>
        <taxon>Gunneridae</taxon>
        <taxon>Pentapetalae</taxon>
        <taxon>asterids</taxon>
        <taxon>lamiids</taxon>
        <taxon>Lamiales</taxon>
        <taxon>Phrymaceae</taxon>
        <taxon>Erythranthe</taxon>
    </lineage>
</organism>
<dbReference type="CDD" id="cd04051">
    <property type="entry name" value="C2_SRC2_like"/>
    <property type="match status" value="1"/>
</dbReference>
<dbReference type="GO" id="GO:0006952">
    <property type="term" value="P:defense response"/>
    <property type="evidence" value="ECO:0007669"/>
    <property type="project" value="InterPro"/>
</dbReference>
<evidence type="ECO:0000313" key="2">
    <source>
        <dbReference type="EMBL" id="EYU23910.1"/>
    </source>
</evidence>